<organism evidence="2 3">
    <name type="scientific">Dryococelus australis</name>
    <dbReference type="NCBI Taxonomy" id="614101"/>
    <lineage>
        <taxon>Eukaryota</taxon>
        <taxon>Metazoa</taxon>
        <taxon>Ecdysozoa</taxon>
        <taxon>Arthropoda</taxon>
        <taxon>Hexapoda</taxon>
        <taxon>Insecta</taxon>
        <taxon>Pterygota</taxon>
        <taxon>Neoptera</taxon>
        <taxon>Polyneoptera</taxon>
        <taxon>Phasmatodea</taxon>
        <taxon>Verophasmatodea</taxon>
        <taxon>Anareolatae</taxon>
        <taxon>Phasmatidae</taxon>
        <taxon>Eurycanthinae</taxon>
        <taxon>Dryococelus</taxon>
    </lineage>
</organism>
<comment type="caution">
    <text evidence="2">The sequence shown here is derived from an EMBL/GenBank/DDBJ whole genome shotgun (WGS) entry which is preliminary data.</text>
</comment>
<accession>A0ABQ9G6A9</accession>
<evidence type="ECO:0000313" key="3">
    <source>
        <dbReference type="Proteomes" id="UP001159363"/>
    </source>
</evidence>
<sequence length="1339" mass="153186">MKHEKFKELNVTRFYSPATKANRVRFSAGPHGSSLVGYIVDVAIGRRLFSWYSRFPRLRISLLLHPRLILSLPRFNAYTVKKIPGHVEAFGPALLWFRYCKLHWRAKIEDEADKDISAELTGMKEGNSKRESAFRPVYNRKCAHTSHDVLSAPLGDIKLAVNSQALKWKLCIVHIGKRSDGRSLYSSTGGERYAADNGRRRKTLATRCSAPDDVFAEARRMLNDCLFTRRPVWCASQTPILIEMTGGVLVWGGIMLGCRLGFHVLNHCYNASYAAFFLRAVGPEFFFMNDYRTHHRTAAVPKLHESVRRRVAHSRETSSAVDNDPAAEICTTRGKGRGQLVDNFPLSMEQTVHTRHRSQRRSNPLLRTAFSLPAVTPAVLNFYIPVYILVGGIVEVVPAKCAIKLLLRRRSRRATHSQGMAAMASGESASASNRSHWTRLYHYTVGVHLQLPSRRGIDHRLLGLHLITPHHETREPGRRDHRQDATPRVSGKCCTLLFREERPVKISFELPIMVAMSSSVDENISNVVENGVNFLRLIRTKLAQGATSSNGTNPLPSENSPLSVNLHPCQLVLGSVFSLQCILAQLIRVSHQLGVRRQQHRRREHVAECSPFIFQMLEAFCKLNFAMEQLMMEMFHMATFAQCWEEAMIPYYPVFVIRRCALRAHDRKDHRAPAQFMASHCESRFSLDLDGHMYLYRAQFSQDTWPEVNFRSTPGKHSPFENKSTQSTIEKCRSNNGNYSEVHNPPSKSVEPTMETIQKYTHPPSKKCRTNNGNYSEVHNHHRKSVEPTMETIQKYTPHHRKSVEPTMETIQKYTPPPSKSVEPTMETIQKYTTHHRKVSIHPTIEKCRTNSGNYSEVHNPPSKSVEPTMETIQKYAPHHRKSVEPTMETIQKYAPHHRKSVEPTMETIQKYTTHHRKSVEPTMETIQKYAPHHRKSVEPTMETIQKYAPHHRKSVEPTMETIQKYTPHHRKSVEPTMETIQKYTPHHRKSVEPTMETIQKYTPHHRKSPDLNTIEHIWDELDRRVRARQARPKSIARLTEWLQEEWRRIPADVLQTLVESMPDRVAAVIAARVGRTTSPVTHSYSYCGRLPGILFGAVPDTVNILNTFVWVSKIQRPAMEAHCLVDSGFVYSPPESSTVGCRRRELPVRLRAHLPAATPGCVSSVNLVERPEYLLLAGVMAGSAKQLLLPTWDREQMKENVLHRHQVAEHLLTWIDARTDSCQSGVPSRRAEFDCQRHVTPCTGKPRTAAVREEHSPAPARPVFGSEEYSVDLRLKLLEEEYNYNRSSYFKVYLYSAIRQSGMLILYTRVWARAFRYSVYLPGETSCVCGGDGYHTVE</sequence>
<protein>
    <submittedName>
        <fullName evidence="2">Uncharacterized protein</fullName>
    </submittedName>
</protein>
<dbReference type="SUPFAM" id="SSF58113">
    <property type="entry name" value="Apolipoprotein A-I"/>
    <property type="match status" value="1"/>
</dbReference>
<gene>
    <name evidence="2" type="ORF">PR048_031790</name>
</gene>
<keyword evidence="3" id="KW-1185">Reference proteome</keyword>
<dbReference type="EMBL" id="JARBHB010000015">
    <property type="protein sequence ID" value="KAJ8867981.1"/>
    <property type="molecule type" value="Genomic_DNA"/>
</dbReference>
<feature type="region of interest" description="Disordered" evidence="1">
    <location>
        <begin position="761"/>
        <end position="784"/>
    </location>
</feature>
<evidence type="ECO:0000256" key="1">
    <source>
        <dbReference type="SAM" id="MobiDB-lite"/>
    </source>
</evidence>
<dbReference type="Gene3D" id="3.30.420.10">
    <property type="entry name" value="Ribonuclease H-like superfamily/Ribonuclease H"/>
    <property type="match status" value="1"/>
</dbReference>
<name>A0ABQ9G6A9_9NEOP</name>
<proteinExistence type="predicted"/>
<evidence type="ECO:0000313" key="2">
    <source>
        <dbReference type="EMBL" id="KAJ8867981.1"/>
    </source>
</evidence>
<dbReference type="InterPro" id="IPR036397">
    <property type="entry name" value="RNaseH_sf"/>
</dbReference>
<reference evidence="2 3" key="1">
    <citation type="submission" date="2023-02" db="EMBL/GenBank/DDBJ databases">
        <title>LHISI_Scaffold_Assembly.</title>
        <authorList>
            <person name="Stuart O.P."/>
            <person name="Cleave R."/>
            <person name="Magrath M.J.L."/>
            <person name="Mikheyev A.S."/>
        </authorList>
    </citation>
    <scope>NUCLEOTIDE SEQUENCE [LARGE SCALE GENOMIC DNA]</scope>
    <source>
        <strain evidence="2">Daus_M_001</strain>
        <tissue evidence="2">Leg muscle</tissue>
    </source>
</reference>
<dbReference type="Proteomes" id="UP001159363">
    <property type="component" value="Chromosome 14"/>
</dbReference>